<feature type="domain" description="T2SS protein K second SAM-like" evidence="11">
    <location>
        <begin position="222"/>
        <end position="274"/>
    </location>
</feature>
<dbReference type="InterPro" id="IPR038072">
    <property type="entry name" value="GspK_central_sf"/>
</dbReference>
<dbReference type="Gene3D" id="1.10.40.60">
    <property type="entry name" value="EpsJ-like"/>
    <property type="match status" value="2"/>
</dbReference>
<accession>A0ABU8H213</accession>
<dbReference type="EMBL" id="JBBBDM010000003">
    <property type="protein sequence ID" value="MEI5687006.1"/>
    <property type="molecule type" value="Genomic_DNA"/>
</dbReference>
<reference evidence="13 14" key="1">
    <citation type="journal article" date="2013" name="Int. J. Syst. Evol. Microbiol.">
        <title>Sphingomonas kyungheensis sp. nov., a bacterium with ginsenoside-converting activity isolated from soil of a ginseng field.</title>
        <authorList>
            <person name="Son H.M."/>
            <person name="Yang J.E."/>
            <person name="Park Y."/>
            <person name="Han C.K."/>
            <person name="Kim S.G."/>
            <person name="Kook M."/>
            <person name="Yi T.H."/>
        </authorList>
    </citation>
    <scope>NUCLEOTIDE SEQUENCE [LARGE SCALE GENOMIC DNA]</scope>
    <source>
        <strain evidence="13 14">LMG 26582</strain>
    </source>
</reference>
<keyword evidence="7" id="KW-0653">Protein transport</keyword>
<dbReference type="Gene3D" id="3.30.1300.30">
    <property type="entry name" value="GSPII I/J protein-like"/>
    <property type="match status" value="1"/>
</dbReference>
<evidence type="ECO:0000259" key="12">
    <source>
        <dbReference type="Pfam" id="PF21687"/>
    </source>
</evidence>
<protein>
    <recommendedName>
        <fullName evidence="10">Type II secretion system protein K</fullName>
    </recommendedName>
</protein>
<evidence type="ECO:0000256" key="3">
    <source>
        <dbReference type="ARBA" id="ARBA00022448"/>
    </source>
</evidence>
<evidence type="ECO:0000256" key="5">
    <source>
        <dbReference type="ARBA" id="ARBA00022519"/>
    </source>
</evidence>
<dbReference type="InterPro" id="IPR045584">
    <property type="entry name" value="Pilin-like"/>
</dbReference>
<dbReference type="PANTHER" id="PTHR38831">
    <property type="entry name" value="TYPE II SECRETION SYSTEM PROTEIN K"/>
    <property type="match status" value="1"/>
</dbReference>
<gene>
    <name evidence="13" type="primary">gspK</name>
    <name evidence="13" type="ORF">V8201_07925</name>
</gene>
<keyword evidence="14" id="KW-1185">Reference proteome</keyword>
<evidence type="ECO:0000259" key="11">
    <source>
        <dbReference type="Pfam" id="PF03934"/>
    </source>
</evidence>
<dbReference type="PANTHER" id="PTHR38831:SF1">
    <property type="entry name" value="TYPE II SECRETION SYSTEM PROTEIN K-RELATED"/>
    <property type="match status" value="1"/>
</dbReference>
<feature type="domain" description="T2SS protein K first SAM-like" evidence="12">
    <location>
        <begin position="104"/>
        <end position="216"/>
    </location>
</feature>
<comment type="similarity">
    <text evidence="2 10">Belongs to the GSP K family.</text>
</comment>
<dbReference type="PIRSF" id="PIRSF002786">
    <property type="entry name" value="XcpX"/>
    <property type="match status" value="1"/>
</dbReference>
<dbReference type="NCBIfam" id="NF037980">
    <property type="entry name" value="T2SS_GspK"/>
    <property type="match status" value="1"/>
</dbReference>
<keyword evidence="3 10" id="KW-0813">Transport</keyword>
<evidence type="ECO:0000256" key="4">
    <source>
        <dbReference type="ARBA" id="ARBA00022475"/>
    </source>
</evidence>
<evidence type="ECO:0000256" key="7">
    <source>
        <dbReference type="ARBA" id="ARBA00022927"/>
    </source>
</evidence>
<dbReference type="Pfam" id="PF03934">
    <property type="entry name" value="T2SSK"/>
    <property type="match status" value="1"/>
</dbReference>
<evidence type="ECO:0000256" key="6">
    <source>
        <dbReference type="ARBA" id="ARBA00022692"/>
    </source>
</evidence>
<name>A0ABU8H213_9SPHN</name>
<keyword evidence="5 10" id="KW-0997">Cell inner membrane</keyword>
<evidence type="ECO:0000313" key="13">
    <source>
        <dbReference type="EMBL" id="MEI5687006.1"/>
    </source>
</evidence>
<proteinExistence type="inferred from homology"/>
<evidence type="ECO:0000313" key="14">
    <source>
        <dbReference type="Proteomes" id="UP001367771"/>
    </source>
</evidence>
<dbReference type="Pfam" id="PF21687">
    <property type="entry name" value="T2SSK_1st"/>
    <property type="match status" value="1"/>
</dbReference>
<keyword evidence="6" id="KW-0812">Transmembrane</keyword>
<keyword evidence="8" id="KW-1133">Transmembrane helix</keyword>
<dbReference type="InterPro" id="IPR049031">
    <property type="entry name" value="T2SSK_SAM-like_1st"/>
</dbReference>
<keyword evidence="9 10" id="KW-0472">Membrane</keyword>
<evidence type="ECO:0000256" key="1">
    <source>
        <dbReference type="ARBA" id="ARBA00004533"/>
    </source>
</evidence>
<dbReference type="InterPro" id="IPR049179">
    <property type="entry name" value="T2SSK_SAM-like_2nd"/>
</dbReference>
<keyword evidence="4 10" id="KW-1003">Cell membrane</keyword>
<organism evidence="13 14">
    <name type="scientific">Sphingomonas kyungheensis</name>
    <dbReference type="NCBI Taxonomy" id="1069987"/>
    <lineage>
        <taxon>Bacteria</taxon>
        <taxon>Pseudomonadati</taxon>
        <taxon>Pseudomonadota</taxon>
        <taxon>Alphaproteobacteria</taxon>
        <taxon>Sphingomonadales</taxon>
        <taxon>Sphingomonadaceae</taxon>
        <taxon>Sphingomonas</taxon>
    </lineage>
</organism>
<sequence length="326" mass="34422">MTDHRERGAALLTVLLLVAMVAVLAGTALERLRLTTRLAGNALAGEQARGYARAAEALATSKVTDMLGTSRDRVTLAGGWSNRPFGLPLPGGGLAVARVRDGGNCFNLNSLVSRLGPGVYTSTQSAIKRVQFVRLMRSLNVPAQAAERIAAASADWIDTDQDQQGNGAEDPVYLGRAVPYRTAGTLMADPSELRAVDGVTPEIYATLRPWLCTLPKPVSAPININTLLPEQAPLIAMLFPGNLSVAQAQALLLRRPPQGFSSVDTFLNAAGSGATPDDRGGLSLTSTWFALAIDVSNGTARLQESALIDASRLPARLVARQWGDDS</sequence>
<dbReference type="SUPFAM" id="SSF54523">
    <property type="entry name" value="Pili subunits"/>
    <property type="match status" value="1"/>
</dbReference>
<evidence type="ECO:0000256" key="10">
    <source>
        <dbReference type="PIRNR" id="PIRNR002786"/>
    </source>
</evidence>
<evidence type="ECO:0000256" key="9">
    <source>
        <dbReference type="ARBA" id="ARBA00023136"/>
    </source>
</evidence>
<comment type="caution">
    <text evidence="13">The sequence shown here is derived from an EMBL/GenBank/DDBJ whole genome shotgun (WGS) entry which is preliminary data.</text>
</comment>
<dbReference type="SUPFAM" id="SSF158544">
    <property type="entry name" value="GspK insert domain-like"/>
    <property type="match status" value="2"/>
</dbReference>
<dbReference type="Proteomes" id="UP001367771">
    <property type="component" value="Unassembled WGS sequence"/>
</dbReference>
<dbReference type="InterPro" id="IPR005628">
    <property type="entry name" value="GspK"/>
</dbReference>
<comment type="subcellular location">
    <subcellularLocation>
        <location evidence="1 10">Cell inner membrane</location>
    </subcellularLocation>
</comment>
<dbReference type="RefSeq" id="WP_336544944.1">
    <property type="nucleotide sequence ID" value="NZ_JBBBDM010000003.1"/>
</dbReference>
<evidence type="ECO:0000256" key="8">
    <source>
        <dbReference type="ARBA" id="ARBA00022989"/>
    </source>
</evidence>
<evidence type="ECO:0000256" key="2">
    <source>
        <dbReference type="ARBA" id="ARBA00007246"/>
    </source>
</evidence>